<dbReference type="EMBL" id="JARKHS020005626">
    <property type="protein sequence ID" value="KAK8783367.1"/>
    <property type="molecule type" value="Genomic_DNA"/>
</dbReference>
<feature type="compositionally biased region" description="Polar residues" evidence="1">
    <location>
        <begin position="1"/>
        <end position="12"/>
    </location>
</feature>
<comment type="caution">
    <text evidence="2">The sequence shown here is derived from an EMBL/GenBank/DDBJ whole genome shotgun (WGS) entry which is preliminary data.</text>
</comment>
<name>A0AAQ4F853_AMBAM</name>
<gene>
    <name evidence="2" type="ORF">V5799_010266</name>
</gene>
<proteinExistence type="predicted"/>
<protein>
    <submittedName>
        <fullName evidence="2">Uncharacterized protein</fullName>
    </submittedName>
</protein>
<feature type="region of interest" description="Disordered" evidence="1">
    <location>
        <begin position="1"/>
        <end position="52"/>
    </location>
</feature>
<reference evidence="2 3" key="1">
    <citation type="journal article" date="2023" name="Arcadia Sci">
        <title>De novo assembly of a long-read Amblyomma americanum tick genome.</title>
        <authorList>
            <person name="Chou S."/>
            <person name="Poskanzer K.E."/>
            <person name="Rollins M."/>
            <person name="Thuy-Boun P.S."/>
        </authorList>
    </citation>
    <scope>NUCLEOTIDE SEQUENCE [LARGE SCALE GENOMIC DNA]</scope>
    <source>
        <strain evidence="2">F_SG_1</strain>
        <tissue evidence="2">Salivary glands</tissue>
    </source>
</reference>
<accession>A0AAQ4F853</accession>
<evidence type="ECO:0000313" key="3">
    <source>
        <dbReference type="Proteomes" id="UP001321473"/>
    </source>
</evidence>
<keyword evidence="3" id="KW-1185">Reference proteome</keyword>
<dbReference type="Proteomes" id="UP001321473">
    <property type="component" value="Unassembled WGS sequence"/>
</dbReference>
<evidence type="ECO:0000256" key="1">
    <source>
        <dbReference type="SAM" id="MobiDB-lite"/>
    </source>
</evidence>
<organism evidence="2 3">
    <name type="scientific">Amblyomma americanum</name>
    <name type="common">Lone star tick</name>
    <dbReference type="NCBI Taxonomy" id="6943"/>
    <lineage>
        <taxon>Eukaryota</taxon>
        <taxon>Metazoa</taxon>
        <taxon>Ecdysozoa</taxon>
        <taxon>Arthropoda</taxon>
        <taxon>Chelicerata</taxon>
        <taxon>Arachnida</taxon>
        <taxon>Acari</taxon>
        <taxon>Parasitiformes</taxon>
        <taxon>Ixodida</taxon>
        <taxon>Ixodoidea</taxon>
        <taxon>Ixodidae</taxon>
        <taxon>Amblyomminae</taxon>
        <taxon>Amblyomma</taxon>
    </lineage>
</organism>
<evidence type="ECO:0000313" key="2">
    <source>
        <dbReference type="EMBL" id="KAK8783367.1"/>
    </source>
</evidence>
<sequence>MTKSEPTLFQKESASEIFSRPPAAASACGSRHRERTTSSLNGSRRTRKQRLKSWTAHSVAAALTLPAPRKSIAPSRIDRHTLFQLDMALSVCVCADHKRGFA</sequence>
<dbReference type="AlphaFoldDB" id="A0AAQ4F853"/>